<sequence>MSSKKNYYKEKMMRRKEEKKEEPETPRYRDRAKERREDQNPDYEPTELGSFHAVAPPGTDLRLADAHKISIEKSKYLGGDLEHTHLVKGLDYALLHKVRSEIEKKPDAEDGKDAKSRSTKEDQAVSFRTATAKSVYQWIIKPQSIIKENELFLPGRMSFIYNMSRCTGSYRLAVGTPHLHGERDLSLGLGDDRRRGSTRRRTSGCYQSAGEPAELAALAGPEESEEQRNRFLVLRLYEALNARDARRAQELLAPDLEWWFHGPPARQHMMRLLTGAEKGSGGFVFSPRSVDAFGSTVIAEGTDDARQLYWVHAWTVGPDGVITQLREYFNTDLTVTLLSGAASAKSAAIAAAPPKQDAASSSSSAPSAAASSSTGPKCLWQSRRADRAHKSLPGLVLAI</sequence>
<feature type="compositionally biased region" description="Basic and acidic residues" evidence="1">
    <location>
        <begin position="7"/>
        <end position="39"/>
    </location>
</feature>
<organism evidence="3 4">
    <name type="scientific">Panicum miliaceum</name>
    <name type="common">Proso millet</name>
    <name type="synonym">Broomcorn millet</name>
    <dbReference type="NCBI Taxonomy" id="4540"/>
    <lineage>
        <taxon>Eukaryota</taxon>
        <taxon>Viridiplantae</taxon>
        <taxon>Streptophyta</taxon>
        <taxon>Embryophyta</taxon>
        <taxon>Tracheophyta</taxon>
        <taxon>Spermatophyta</taxon>
        <taxon>Magnoliopsida</taxon>
        <taxon>Liliopsida</taxon>
        <taxon>Poales</taxon>
        <taxon>Poaceae</taxon>
        <taxon>PACMAD clade</taxon>
        <taxon>Panicoideae</taxon>
        <taxon>Panicodae</taxon>
        <taxon>Paniceae</taxon>
        <taxon>Panicinae</taxon>
        <taxon>Panicum</taxon>
        <taxon>Panicum sect. Panicum</taxon>
    </lineage>
</organism>
<dbReference type="AlphaFoldDB" id="A0A3L6RA90"/>
<feature type="region of interest" description="Disordered" evidence="1">
    <location>
        <begin position="355"/>
        <end position="383"/>
    </location>
</feature>
<dbReference type="EMBL" id="PQIB02000009">
    <property type="protein sequence ID" value="RLM99738.1"/>
    <property type="molecule type" value="Genomic_DNA"/>
</dbReference>
<keyword evidence="4" id="KW-1185">Reference proteome</keyword>
<dbReference type="Proteomes" id="UP000275267">
    <property type="component" value="Unassembled WGS sequence"/>
</dbReference>
<proteinExistence type="predicted"/>
<feature type="region of interest" description="Disordered" evidence="1">
    <location>
        <begin position="1"/>
        <end position="56"/>
    </location>
</feature>
<dbReference type="Pfam" id="PF07808">
    <property type="entry name" value="RED_N"/>
    <property type="match status" value="1"/>
</dbReference>
<protein>
    <recommendedName>
        <fullName evidence="2">RED-like N-terminal domain-containing protein</fullName>
    </recommendedName>
</protein>
<dbReference type="STRING" id="4540.A0A3L6RA90"/>
<gene>
    <name evidence="3" type="ORF">C2845_PM06G13380</name>
</gene>
<evidence type="ECO:0000256" key="1">
    <source>
        <dbReference type="SAM" id="MobiDB-lite"/>
    </source>
</evidence>
<feature type="compositionally biased region" description="Low complexity" evidence="1">
    <location>
        <begin position="355"/>
        <end position="373"/>
    </location>
</feature>
<dbReference type="PANTHER" id="PTHR33703:SF13">
    <property type="entry name" value="OS03G0299600 PROTEIN"/>
    <property type="match status" value="1"/>
</dbReference>
<dbReference type="InterPro" id="IPR012916">
    <property type="entry name" value="RED_N"/>
</dbReference>
<dbReference type="Gene3D" id="3.10.450.50">
    <property type="match status" value="1"/>
</dbReference>
<accession>A0A3L6RA90</accession>
<dbReference type="Pfam" id="PF07107">
    <property type="entry name" value="WI12"/>
    <property type="match status" value="1"/>
</dbReference>
<dbReference type="InterPro" id="IPR009798">
    <property type="entry name" value="Wun1-like"/>
</dbReference>
<comment type="caution">
    <text evidence="3">The sequence shown here is derived from an EMBL/GenBank/DDBJ whole genome shotgun (WGS) entry which is preliminary data.</text>
</comment>
<evidence type="ECO:0000313" key="3">
    <source>
        <dbReference type="EMBL" id="RLM99738.1"/>
    </source>
</evidence>
<reference evidence="4" key="1">
    <citation type="journal article" date="2019" name="Nat. Commun.">
        <title>The genome of broomcorn millet.</title>
        <authorList>
            <person name="Zou C."/>
            <person name="Miki D."/>
            <person name="Li D."/>
            <person name="Tang Q."/>
            <person name="Xiao L."/>
            <person name="Rajput S."/>
            <person name="Deng P."/>
            <person name="Jia W."/>
            <person name="Huang R."/>
            <person name="Zhang M."/>
            <person name="Sun Y."/>
            <person name="Hu J."/>
            <person name="Fu X."/>
            <person name="Schnable P.S."/>
            <person name="Li F."/>
            <person name="Zhang H."/>
            <person name="Feng B."/>
            <person name="Zhu X."/>
            <person name="Liu R."/>
            <person name="Schnable J.C."/>
            <person name="Zhu J.-K."/>
            <person name="Zhang H."/>
        </authorList>
    </citation>
    <scope>NUCLEOTIDE SEQUENCE [LARGE SCALE GENOMIC DNA]</scope>
</reference>
<name>A0A3L6RA90_PANMI</name>
<feature type="region of interest" description="Disordered" evidence="1">
    <location>
        <begin position="185"/>
        <end position="207"/>
    </location>
</feature>
<feature type="domain" description="RED-like N-terminal" evidence="2">
    <location>
        <begin position="7"/>
        <end position="164"/>
    </location>
</feature>
<feature type="compositionally biased region" description="Basic and acidic residues" evidence="1">
    <location>
        <begin position="104"/>
        <end position="123"/>
    </location>
</feature>
<dbReference type="PANTHER" id="PTHR33703">
    <property type="entry name" value="OS07G0691300 PROTEIN"/>
    <property type="match status" value="1"/>
</dbReference>
<feature type="compositionally biased region" description="Basic and acidic residues" evidence="1">
    <location>
        <begin position="185"/>
        <end position="195"/>
    </location>
</feature>
<evidence type="ECO:0000313" key="4">
    <source>
        <dbReference type="Proteomes" id="UP000275267"/>
    </source>
</evidence>
<dbReference type="SUPFAM" id="SSF54427">
    <property type="entry name" value="NTF2-like"/>
    <property type="match status" value="1"/>
</dbReference>
<evidence type="ECO:0000259" key="2">
    <source>
        <dbReference type="Pfam" id="PF07808"/>
    </source>
</evidence>
<dbReference type="InterPro" id="IPR032710">
    <property type="entry name" value="NTF2-like_dom_sf"/>
</dbReference>
<feature type="region of interest" description="Disordered" evidence="1">
    <location>
        <begin position="104"/>
        <end position="124"/>
    </location>
</feature>
<dbReference type="OrthoDB" id="667779at2759"/>